<accession>A0ABY4GLL4</accession>
<dbReference type="Proteomes" id="UP000831537">
    <property type="component" value="Chromosome"/>
</dbReference>
<name>A0ABY4GLL4_9BACI</name>
<dbReference type="RefSeq" id="WP_244742665.1">
    <property type="nucleotide sequence ID" value="NZ_CP095071.1"/>
</dbReference>
<protein>
    <submittedName>
        <fullName evidence="1">Uncharacterized protein</fullName>
    </submittedName>
</protein>
<proteinExistence type="predicted"/>
<keyword evidence="2" id="KW-1185">Reference proteome</keyword>
<reference evidence="1 2" key="1">
    <citation type="submission" date="2022-04" db="EMBL/GenBank/DDBJ databases">
        <title>Gracilibacillus sp. isolated from saltern.</title>
        <authorList>
            <person name="Won M."/>
            <person name="Lee C.-M."/>
            <person name="Woen H.-Y."/>
            <person name="Kwon S.-W."/>
        </authorList>
    </citation>
    <scope>NUCLEOTIDE SEQUENCE [LARGE SCALE GENOMIC DNA]</scope>
    <source>
        <strain evidence="1 2">SSPM10-3</strain>
    </source>
</reference>
<evidence type="ECO:0000313" key="2">
    <source>
        <dbReference type="Proteomes" id="UP000831537"/>
    </source>
</evidence>
<gene>
    <name evidence="1" type="ORF">MUN87_18530</name>
</gene>
<sequence>MTDQELTKRRMDEEQALGFLLLACKQLGYSLDQVQQIHSSMNLQFNKHSPDVAKKEEEKWLNFIRKSHQRNDCSSMKIDSTKKKYKRANVRIPKISESNRSRKLREKNERIVRELNRMEYGPFGLFKLIRKCRRDRE</sequence>
<organism evidence="1 2">
    <name type="scientific">Gracilibacillus salinarum</name>
    <dbReference type="NCBI Taxonomy" id="2932255"/>
    <lineage>
        <taxon>Bacteria</taxon>
        <taxon>Bacillati</taxon>
        <taxon>Bacillota</taxon>
        <taxon>Bacilli</taxon>
        <taxon>Bacillales</taxon>
        <taxon>Bacillaceae</taxon>
        <taxon>Gracilibacillus</taxon>
    </lineage>
</organism>
<evidence type="ECO:0000313" key="1">
    <source>
        <dbReference type="EMBL" id="UOQ84632.1"/>
    </source>
</evidence>
<dbReference type="EMBL" id="CP095071">
    <property type="protein sequence ID" value="UOQ84632.1"/>
    <property type="molecule type" value="Genomic_DNA"/>
</dbReference>